<dbReference type="EMBL" id="VLKQ01000009">
    <property type="protein sequence ID" value="TWI10815.1"/>
    <property type="molecule type" value="Genomic_DNA"/>
</dbReference>
<accession>A0A562LT48</accession>
<reference evidence="1 2" key="1">
    <citation type="journal article" date="2015" name="Stand. Genomic Sci.">
        <title>Genomic Encyclopedia of Bacterial and Archaeal Type Strains, Phase III: the genomes of soil and plant-associated and newly described type strains.</title>
        <authorList>
            <person name="Whitman W.B."/>
            <person name="Woyke T."/>
            <person name="Klenk H.P."/>
            <person name="Zhou Y."/>
            <person name="Lilburn T.G."/>
            <person name="Beck B.J."/>
            <person name="De Vos P."/>
            <person name="Vandamme P."/>
            <person name="Eisen J.A."/>
            <person name="Garrity G."/>
            <person name="Hugenholtz P."/>
            <person name="Kyrpides N.C."/>
        </authorList>
    </citation>
    <scope>NUCLEOTIDE SEQUENCE [LARGE SCALE GENOMIC DNA]</scope>
    <source>
        <strain evidence="1 2">CGMCC 1.7270</strain>
    </source>
</reference>
<dbReference type="Proteomes" id="UP000319848">
    <property type="component" value="Unassembled WGS sequence"/>
</dbReference>
<evidence type="ECO:0000313" key="1">
    <source>
        <dbReference type="EMBL" id="TWI10815.1"/>
    </source>
</evidence>
<organism evidence="1 2">
    <name type="scientific">Flavobacterium cauense R2A-7</name>
    <dbReference type="NCBI Taxonomy" id="1341154"/>
    <lineage>
        <taxon>Bacteria</taxon>
        <taxon>Pseudomonadati</taxon>
        <taxon>Bacteroidota</taxon>
        <taxon>Flavobacteriia</taxon>
        <taxon>Flavobacteriales</taxon>
        <taxon>Flavobacteriaceae</taxon>
        <taxon>Flavobacterium</taxon>
    </lineage>
</organism>
<name>A0A562LT48_9FLAO</name>
<comment type="caution">
    <text evidence="1">The sequence shown here is derived from an EMBL/GenBank/DDBJ whole genome shotgun (WGS) entry which is preliminary data.</text>
</comment>
<dbReference type="RefSeq" id="WP_158634623.1">
    <property type="nucleotide sequence ID" value="NZ_AVBI01000012.1"/>
</dbReference>
<dbReference type="AlphaFoldDB" id="A0A562LT48"/>
<proteinExistence type="predicted"/>
<evidence type="ECO:0000313" key="2">
    <source>
        <dbReference type="Proteomes" id="UP000319848"/>
    </source>
</evidence>
<gene>
    <name evidence="1" type="ORF">IP98_02166</name>
</gene>
<sequence>MAIIVKALAKTVMALSGIKSKNSKPSVASEKGLKSQYFQHFHYNNHVPEQ</sequence>
<protein>
    <submittedName>
        <fullName evidence="1">Uncharacterized protein</fullName>
    </submittedName>
</protein>
<keyword evidence="2" id="KW-1185">Reference proteome</keyword>